<reference evidence="13" key="1">
    <citation type="submission" date="2020-03" db="EMBL/GenBank/DDBJ databases">
        <title>A high-quality chromosome-level genome assembly of a woody plant with both climbing and erect habits, Rhamnella rubrinervis.</title>
        <authorList>
            <person name="Lu Z."/>
            <person name="Yang Y."/>
            <person name="Zhu X."/>
            <person name="Sun Y."/>
        </authorList>
    </citation>
    <scope>NUCLEOTIDE SEQUENCE</scope>
    <source>
        <strain evidence="13">BYM</strain>
        <tissue evidence="13">Leaf</tissue>
    </source>
</reference>
<dbReference type="FunFam" id="3.80.10.10:FF:000095">
    <property type="entry name" value="LRR receptor-like serine/threonine-protein kinase GSO1"/>
    <property type="match status" value="1"/>
</dbReference>
<dbReference type="SMART" id="SM00369">
    <property type="entry name" value="LRR_TYP"/>
    <property type="match status" value="7"/>
</dbReference>
<dbReference type="AlphaFoldDB" id="A0A8K0GU27"/>
<evidence type="ECO:0000256" key="11">
    <source>
        <dbReference type="ARBA" id="ARBA00023180"/>
    </source>
</evidence>
<evidence type="ECO:0000256" key="9">
    <source>
        <dbReference type="ARBA" id="ARBA00022989"/>
    </source>
</evidence>
<feature type="domain" description="Leucine-rich repeat-containing N-terminal plant-type" evidence="12">
    <location>
        <begin position="32"/>
        <end position="82"/>
    </location>
</feature>
<dbReference type="PROSITE" id="PS51450">
    <property type="entry name" value="LRR"/>
    <property type="match status" value="1"/>
</dbReference>
<sequence length="595" mass="65976">MVIHACCCFFVSPHSHSLKKNASGTSSAACLPHQSSILLQLKAEFTFQKPTDDVNDTYPKMKYWNTEGDVSDCCLWDGISCDTATGHVTAIDLSSSWLYGPLTSNSSLFMLLHLHKLNFAFNNFASCTIPSEFSKLSRLTYLNLSSSVFSGHIPYVISRLTNLVVLDLSVGTSTTDGYLYVRQGQLGRLITQNMTNLRQLYLDGTNLSSPVLEFFGNLSSLTHLSLQKCYLFGELPKNIFLQLPNLQFMDLSRNYDLKGKLPDSIGNLKSLELLDLRYCNFSGIVPPSFWNLSQLSKFSLAHNHFNGQLPHTIGNLAKLTEFSLLDNHFSGGLPSSLGNLRQLNYLTLGYNNFSGEVPTSLGNLTQLIYLDLSYNSFSGHISSVLGNHTQLKHLYLLYNRFTGRIPSSLEKFTQLENLFLSSNLLDGELPVSFPHTIKIIYLDSTGLTGSILSTSIANLTFLYDLVLSSNSFTGVIPWSLFELPCLDSLSLDYNQFTGSLNISSNSSSPLTYLSLIGNKLGGVPSSVSKLTMLTELYLSFNDFSGTLDFGIFSALSSLEYLDLSNNRNLSITSTTTTKSTPQFALFTFVLMQQYY</sequence>
<keyword evidence="7" id="KW-0732">Signal</keyword>
<dbReference type="Pfam" id="PF13855">
    <property type="entry name" value="LRR_8"/>
    <property type="match status" value="1"/>
</dbReference>
<evidence type="ECO:0000256" key="2">
    <source>
        <dbReference type="ARBA" id="ARBA00004236"/>
    </source>
</evidence>
<keyword evidence="11" id="KW-0325">Glycoprotein</keyword>
<dbReference type="FunFam" id="3.80.10.10:FF:000383">
    <property type="entry name" value="Leucine-rich repeat receptor protein kinase EMS1"/>
    <property type="match status" value="1"/>
</dbReference>
<evidence type="ECO:0000256" key="8">
    <source>
        <dbReference type="ARBA" id="ARBA00022737"/>
    </source>
</evidence>
<evidence type="ECO:0000256" key="7">
    <source>
        <dbReference type="ARBA" id="ARBA00022729"/>
    </source>
</evidence>
<keyword evidence="8" id="KW-0677">Repeat</keyword>
<organism evidence="13 14">
    <name type="scientific">Rhamnella rubrinervis</name>
    <dbReference type="NCBI Taxonomy" id="2594499"/>
    <lineage>
        <taxon>Eukaryota</taxon>
        <taxon>Viridiplantae</taxon>
        <taxon>Streptophyta</taxon>
        <taxon>Embryophyta</taxon>
        <taxon>Tracheophyta</taxon>
        <taxon>Spermatophyta</taxon>
        <taxon>Magnoliopsida</taxon>
        <taxon>eudicotyledons</taxon>
        <taxon>Gunneridae</taxon>
        <taxon>Pentapetalae</taxon>
        <taxon>rosids</taxon>
        <taxon>fabids</taxon>
        <taxon>Rosales</taxon>
        <taxon>Rhamnaceae</taxon>
        <taxon>rhamnoid group</taxon>
        <taxon>Rhamneae</taxon>
        <taxon>Rhamnella</taxon>
    </lineage>
</organism>
<dbReference type="Pfam" id="PF00560">
    <property type="entry name" value="LRR_1"/>
    <property type="match status" value="5"/>
</dbReference>
<dbReference type="GO" id="GO:0005886">
    <property type="term" value="C:plasma membrane"/>
    <property type="evidence" value="ECO:0007669"/>
    <property type="project" value="UniProtKB-SubCell"/>
</dbReference>
<evidence type="ECO:0000256" key="10">
    <source>
        <dbReference type="ARBA" id="ARBA00023136"/>
    </source>
</evidence>
<dbReference type="InterPro" id="IPR001611">
    <property type="entry name" value="Leu-rich_rpt"/>
</dbReference>
<evidence type="ECO:0000259" key="12">
    <source>
        <dbReference type="Pfam" id="PF08263"/>
    </source>
</evidence>
<dbReference type="InterPro" id="IPR003591">
    <property type="entry name" value="Leu-rich_rpt_typical-subtyp"/>
</dbReference>
<keyword evidence="5" id="KW-0433">Leucine-rich repeat</keyword>
<dbReference type="PANTHER" id="PTHR48060">
    <property type="entry name" value="DNA DAMAGE-REPAIR/TOLERATION PROTEIN DRT100"/>
    <property type="match status" value="1"/>
</dbReference>
<evidence type="ECO:0000313" key="13">
    <source>
        <dbReference type="EMBL" id="KAF3438354.1"/>
    </source>
</evidence>
<dbReference type="InterPro" id="IPR053211">
    <property type="entry name" value="DNA_repair-toleration"/>
</dbReference>
<dbReference type="Proteomes" id="UP000796880">
    <property type="component" value="Unassembled WGS sequence"/>
</dbReference>
<dbReference type="OrthoDB" id="442066at2759"/>
<dbReference type="EMBL" id="VOIH02000009">
    <property type="protein sequence ID" value="KAF3438354.1"/>
    <property type="molecule type" value="Genomic_DNA"/>
</dbReference>
<keyword evidence="3" id="KW-1003">Cell membrane</keyword>
<protein>
    <recommendedName>
        <fullName evidence="12">Leucine-rich repeat-containing N-terminal plant-type domain-containing protein</fullName>
    </recommendedName>
</protein>
<evidence type="ECO:0000256" key="4">
    <source>
        <dbReference type="ARBA" id="ARBA00022553"/>
    </source>
</evidence>
<evidence type="ECO:0000256" key="6">
    <source>
        <dbReference type="ARBA" id="ARBA00022692"/>
    </source>
</evidence>
<gene>
    <name evidence="13" type="ORF">FNV43_RR21116</name>
</gene>
<dbReference type="SUPFAM" id="SSF52047">
    <property type="entry name" value="RNI-like"/>
    <property type="match status" value="1"/>
</dbReference>
<dbReference type="Gene3D" id="3.80.10.10">
    <property type="entry name" value="Ribonuclease Inhibitor"/>
    <property type="match status" value="6"/>
</dbReference>
<keyword evidence="9" id="KW-1133">Transmembrane helix</keyword>
<dbReference type="InterPro" id="IPR032675">
    <property type="entry name" value="LRR_dom_sf"/>
</dbReference>
<keyword evidence="6" id="KW-0812">Transmembrane</keyword>
<evidence type="ECO:0000256" key="3">
    <source>
        <dbReference type="ARBA" id="ARBA00022475"/>
    </source>
</evidence>
<evidence type="ECO:0000256" key="1">
    <source>
        <dbReference type="ARBA" id="ARBA00004167"/>
    </source>
</evidence>
<proteinExistence type="predicted"/>
<dbReference type="PANTHER" id="PTHR48060:SF21">
    <property type="entry name" value="L DOMAIN-LIKE PROTEIN"/>
    <property type="match status" value="1"/>
</dbReference>
<keyword evidence="10" id="KW-0472">Membrane</keyword>
<dbReference type="FunFam" id="3.80.10.10:FF:000041">
    <property type="entry name" value="LRR receptor-like serine/threonine-protein kinase ERECTA"/>
    <property type="match status" value="1"/>
</dbReference>
<comment type="subcellular location">
    <subcellularLocation>
        <location evidence="2">Cell membrane</location>
    </subcellularLocation>
    <subcellularLocation>
        <location evidence="1">Membrane</location>
        <topology evidence="1">Single-pass membrane protein</topology>
    </subcellularLocation>
</comment>
<keyword evidence="4" id="KW-0597">Phosphoprotein</keyword>
<comment type="caution">
    <text evidence="13">The sequence shown here is derived from an EMBL/GenBank/DDBJ whole genome shotgun (WGS) entry which is preliminary data.</text>
</comment>
<evidence type="ECO:0000256" key="5">
    <source>
        <dbReference type="ARBA" id="ARBA00022614"/>
    </source>
</evidence>
<evidence type="ECO:0000313" key="14">
    <source>
        <dbReference type="Proteomes" id="UP000796880"/>
    </source>
</evidence>
<dbReference type="InterPro" id="IPR013210">
    <property type="entry name" value="LRR_N_plant-typ"/>
</dbReference>
<dbReference type="Pfam" id="PF08263">
    <property type="entry name" value="LRRNT_2"/>
    <property type="match status" value="1"/>
</dbReference>
<accession>A0A8K0GU27</accession>
<keyword evidence="14" id="KW-1185">Reference proteome</keyword>
<name>A0A8K0GU27_9ROSA</name>
<dbReference type="SUPFAM" id="SSF52058">
    <property type="entry name" value="L domain-like"/>
    <property type="match status" value="1"/>
</dbReference>